<dbReference type="GO" id="GO:0003700">
    <property type="term" value="F:DNA-binding transcription factor activity"/>
    <property type="evidence" value="ECO:0007669"/>
    <property type="project" value="InterPro"/>
</dbReference>
<organism evidence="3 4">
    <name type="scientific">Fusarium oxysporum NRRL 32931</name>
    <dbReference type="NCBI Taxonomy" id="660029"/>
    <lineage>
        <taxon>Eukaryota</taxon>
        <taxon>Fungi</taxon>
        <taxon>Dikarya</taxon>
        <taxon>Ascomycota</taxon>
        <taxon>Pezizomycotina</taxon>
        <taxon>Sordariomycetes</taxon>
        <taxon>Hypocreomycetidae</taxon>
        <taxon>Hypocreales</taxon>
        <taxon>Nectriaceae</taxon>
        <taxon>Fusarium</taxon>
        <taxon>Fusarium oxysporum species complex</taxon>
    </lineage>
</organism>
<evidence type="ECO:0000313" key="3">
    <source>
        <dbReference type="EMBL" id="EWY89717.1"/>
    </source>
</evidence>
<keyword evidence="1" id="KW-0175">Coiled coil</keyword>
<dbReference type="SUPFAM" id="SSF57959">
    <property type="entry name" value="Leucine zipper domain"/>
    <property type="match status" value="1"/>
</dbReference>
<gene>
    <name evidence="3" type="ORF">FOYG_10518</name>
</gene>
<accession>W9I4Z3</accession>
<dbReference type="PANTHER" id="PTHR37012:SF2">
    <property type="entry name" value="BZIP DOMAIN-CONTAINING PROTEIN-RELATED"/>
    <property type="match status" value="1"/>
</dbReference>
<feature type="coiled-coil region" evidence="1">
    <location>
        <begin position="137"/>
        <end position="184"/>
    </location>
</feature>
<evidence type="ECO:0000256" key="2">
    <source>
        <dbReference type="SAM" id="MobiDB-lite"/>
    </source>
</evidence>
<dbReference type="OrthoDB" id="3535998at2759"/>
<proteinExistence type="predicted"/>
<sequence>MMKELDPPADEAVDILYPERPQPPLPPTLNIPELEGIYYDPGYGRITLREEPHLGGSGEKVFVADRHDMTWKHQMRLHHLSGDYWIIYLPVLENPGYIVEFVAREFKIGKTRRVSTLTPEQLARKRANDREAQRAIRVRTKEYIERLERELAELKSNQSRDQTIQDLLRRNTAIERELIRLKEITGAPAASLSCHKSDPTARQLLFPDELSTTAPQPTRTTTTTTTVCNGNVSTGSAAISSTHRAPFSGDYNSHHDYNQQYITLSNNCESLGSTISCAIPSNISTSSTPGDYSVRNIQTSMTTSVIPFSNTSSSNIYTIYDKDVIKVEYIEVGYLGAIPQALHQTDMRYGK</sequence>
<dbReference type="PANTHER" id="PTHR37012">
    <property type="entry name" value="B-ZIP TRANSCRIPTION FACTOR (EUROFUNG)-RELATED"/>
    <property type="match status" value="1"/>
</dbReference>
<dbReference type="InterPro" id="IPR046347">
    <property type="entry name" value="bZIP_sf"/>
</dbReference>
<dbReference type="CDD" id="cd14688">
    <property type="entry name" value="bZIP_YAP"/>
    <property type="match status" value="1"/>
</dbReference>
<dbReference type="EMBL" id="JH717844">
    <property type="protein sequence ID" value="EWY89717.1"/>
    <property type="molecule type" value="Genomic_DNA"/>
</dbReference>
<feature type="compositionally biased region" description="Low complexity" evidence="2">
    <location>
        <begin position="212"/>
        <end position="226"/>
    </location>
</feature>
<feature type="region of interest" description="Disordered" evidence="2">
    <location>
        <begin position="205"/>
        <end position="229"/>
    </location>
</feature>
<evidence type="ECO:0000256" key="1">
    <source>
        <dbReference type="SAM" id="Coils"/>
    </source>
</evidence>
<name>W9I4Z3_FUSOX</name>
<protein>
    <recommendedName>
        <fullName evidence="5">BZIP domain-containing protein</fullName>
    </recommendedName>
</protein>
<dbReference type="AlphaFoldDB" id="W9I4Z3"/>
<evidence type="ECO:0000313" key="4">
    <source>
        <dbReference type="Proteomes" id="UP000030753"/>
    </source>
</evidence>
<dbReference type="Gene3D" id="1.20.5.170">
    <property type="match status" value="1"/>
</dbReference>
<evidence type="ECO:0008006" key="5">
    <source>
        <dbReference type="Google" id="ProtNLM"/>
    </source>
</evidence>
<dbReference type="HOGENOM" id="CLU_789981_0_0_1"/>
<dbReference type="Proteomes" id="UP000030753">
    <property type="component" value="Unassembled WGS sequence"/>
</dbReference>
<reference evidence="3 4" key="1">
    <citation type="submission" date="2011-06" db="EMBL/GenBank/DDBJ databases">
        <title>The Genome Sequence of Fusarium oxysporum FOSC 3-a.</title>
        <authorList>
            <consortium name="The Broad Institute Genome Sequencing Platform"/>
            <person name="Ma L.-J."/>
            <person name="Gale L.R."/>
            <person name="Schwartz D.C."/>
            <person name="Zhou S."/>
            <person name="Corby-Kistler H."/>
            <person name="Young S.K."/>
            <person name="Zeng Q."/>
            <person name="Gargeya S."/>
            <person name="Fitzgerald M."/>
            <person name="Haas B."/>
            <person name="Abouelleil A."/>
            <person name="Alvarado L."/>
            <person name="Arachchi H.M."/>
            <person name="Berlin A."/>
            <person name="Brown A."/>
            <person name="Chapman S.B."/>
            <person name="Chen Z."/>
            <person name="Dunbar C."/>
            <person name="Freedman E."/>
            <person name="Gearin G."/>
            <person name="Gellesch M."/>
            <person name="Goldberg J."/>
            <person name="Griggs A."/>
            <person name="Gujja S."/>
            <person name="Heiman D."/>
            <person name="Howarth C."/>
            <person name="Larson L."/>
            <person name="Lui A."/>
            <person name="MacDonald P.J.P."/>
            <person name="Mehta T."/>
            <person name="Montmayeur A."/>
            <person name="Murphy C."/>
            <person name="Neiman D."/>
            <person name="Pearson M."/>
            <person name="Priest M."/>
            <person name="Roberts A."/>
            <person name="Saif S."/>
            <person name="Shea T."/>
            <person name="Shenoy N."/>
            <person name="Sisk P."/>
            <person name="Stolte C."/>
            <person name="Sykes S."/>
            <person name="Wortman J."/>
            <person name="Nusbaum C."/>
            <person name="Birren B."/>
        </authorList>
    </citation>
    <scope>NUCLEOTIDE SEQUENCE [LARGE SCALE GENOMIC DNA]</scope>
    <source>
        <strain evidence="4">FOSC 3-a</strain>
    </source>
</reference>